<name>A0A1Y2MHF4_PSEAH</name>
<keyword evidence="3" id="KW-1185">Reference proteome</keyword>
<proteinExistence type="predicted"/>
<dbReference type="RefSeq" id="WP_085916639.1">
    <property type="nucleotide sequence ID" value="NZ_AP018920.1"/>
</dbReference>
<evidence type="ECO:0000256" key="1">
    <source>
        <dbReference type="SAM" id="MobiDB-lite"/>
    </source>
</evidence>
<organism evidence="2 3">
    <name type="scientific">Pseudonocardia autotrophica</name>
    <name type="common">Amycolata autotrophica</name>
    <name type="synonym">Nocardia autotrophica</name>
    <dbReference type="NCBI Taxonomy" id="2074"/>
    <lineage>
        <taxon>Bacteria</taxon>
        <taxon>Bacillati</taxon>
        <taxon>Actinomycetota</taxon>
        <taxon>Actinomycetes</taxon>
        <taxon>Pseudonocardiales</taxon>
        <taxon>Pseudonocardiaceae</taxon>
        <taxon>Pseudonocardia</taxon>
    </lineage>
</organism>
<dbReference type="EMBL" id="MIGB01000069">
    <property type="protein sequence ID" value="OSY34714.1"/>
    <property type="molecule type" value="Genomic_DNA"/>
</dbReference>
<comment type="caution">
    <text evidence="2">The sequence shown here is derived from an EMBL/GenBank/DDBJ whole genome shotgun (WGS) entry which is preliminary data.</text>
</comment>
<feature type="region of interest" description="Disordered" evidence="1">
    <location>
        <begin position="1"/>
        <end position="22"/>
    </location>
</feature>
<protein>
    <submittedName>
        <fullName evidence="2">Uncharacterized protein</fullName>
    </submittedName>
</protein>
<dbReference type="Proteomes" id="UP000194360">
    <property type="component" value="Unassembled WGS sequence"/>
</dbReference>
<evidence type="ECO:0000313" key="3">
    <source>
        <dbReference type="Proteomes" id="UP000194360"/>
    </source>
</evidence>
<dbReference type="AlphaFoldDB" id="A0A1Y2MHF4"/>
<accession>A0A1Y2MHF4</accession>
<dbReference type="STRING" id="2074.BG845_06602"/>
<evidence type="ECO:0000313" key="2">
    <source>
        <dbReference type="EMBL" id="OSY34714.1"/>
    </source>
</evidence>
<dbReference type="OrthoDB" id="3577375at2"/>
<sequence length="86" mass="9307">MIVVTEDPGVRPKTSVRSGSSAEEALDVQTMVVPERGRWAVEIVVIFADGVVRTRIDTFPTEARAHLSAGLIKHAAERDLRGPLNG</sequence>
<gene>
    <name evidence="2" type="ORF">BG845_06602</name>
</gene>
<reference evidence="2 3" key="1">
    <citation type="submission" date="2016-09" db="EMBL/GenBank/DDBJ databases">
        <title>Pseudonocardia autotrophica DSM535, a candidate organism with high potential of specific P450 cytochromes.</title>
        <authorList>
            <person name="Grumaz C."/>
            <person name="Vainshtein Y."/>
            <person name="Kirstahler P."/>
            <person name="Sohn K."/>
        </authorList>
    </citation>
    <scope>NUCLEOTIDE SEQUENCE [LARGE SCALE GENOMIC DNA]</scope>
    <source>
        <strain evidence="2 3">DSM 535</strain>
    </source>
</reference>